<dbReference type="AlphaFoldDB" id="A0AAW1HHN3"/>
<dbReference type="Gene3D" id="3.30.70.270">
    <property type="match status" value="1"/>
</dbReference>
<sequence length="352" mass="39448">MSLVEESLEEGTIEFVKTKTETTASKGRKQGSSRTLYMLPYSIQPEGVSGIDGDIESHEIVEAIKDNMDDIDANGIRVVSIRPNQYGSQNATVIVGKGMAKELVRKGRIKIGWIMCHPGSRVAGSCGSHRVKESTGKPFCFSCNKEGHSAEQTKCPYFRKLIREKTKELASGNPQHLAYAVANQRNIDILVVSEPNKKRVGGHKWLKDCRVDVAVLCLTRNLDVLEHKTTEGHLILNLKTMTIICCYISPNISLQDTLDLEHGYFQFSVEESSILKTAFLTKDRTHKFTRMMFGLTKAPVEFVRLMNTVLGPMRRFAKCFLDDVHGSGDRLGRHIGENSENFRSVTSSWINH</sequence>
<dbReference type="PANTHER" id="PTHR24559:SF444">
    <property type="entry name" value="REVERSE TRANSCRIPTASE DOMAIN-CONTAINING PROTEIN"/>
    <property type="match status" value="1"/>
</dbReference>
<dbReference type="Proteomes" id="UP001458880">
    <property type="component" value="Unassembled WGS sequence"/>
</dbReference>
<dbReference type="GO" id="GO:0071897">
    <property type="term" value="P:DNA biosynthetic process"/>
    <property type="evidence" value="ECO:0007669"/>
    <property type="project" value="UniProtKB-ARBA"/>
</dbReference>
<dbReference type="EMBL" id="JASPKY010001176">
    <property type="protein sequence ID" value="KAK9675312.1"/>
    <property type="molecule type" value="Genomic_DNA"/>
</dbReference>
<reference evidence="1 2" key="1">
    <citation type="journal article" date="2024" name="BMC Genomics">
        <title>De novo assembly and annotation of Popillia japonica's genome with initial clues to its potential as an invasive pest.</title>
        <authorList>
            <person name="Cucini C."/>
            <person name="Boschi S."/>
            <person name="Funari R."/>
            <person name="Cardaioli E."/>
            <person name="Iannotti N."/>
            <person name="Marturano G."/>
            <person name="Paoli F."/>
            <person name="Bruttini M."/>
            <person name="Carapelli A."/>
            <person name="Frati F."/>
            <person name="Nardi F."/>
        </authorList>
    </citation>
    <scope>NUCLEOTIDE SEQUENCE [LARGE SCALE GENOMIC DNA]</scope>
    <source>
        <strain evidence="1">DMR45628</strain>
    </source>
</reference>
<gene>
    <name evidence="1" type="ORF">QE152_g40459</name>
</gene>
<dbReference type="SUPFAM" id="SSF56219">
    <property type="entry name" value="DNase I-like"/>
    <property type="match status" value="1"/>
</dbReference>
<dbReference type="InterPro" id="IPR036691">
    <property type="entry name" value="Endo/exonu/phosph_ase_sf"/>
</dbReference>
<dbReference type="InterPro" id="IPR053134">
    <property type="entry name" value="RNA-dir_DNA_polymerase"/>
</dbReference>
<comment type="caution">
    <text evidence="1">The sequence shown here is derived from an EMBL/GenBank/DDBJ whole genome shotgun (WGS) entry which is preliminary data.</text>
</comment>
<name>A0AAW1HHN3_POPJA</name>
<evidence type="ECO:0000313" key="1">
    <source>
        <dbReference type="EMBL" id="KAK9675312.1"/>
    </source>
</evidence>
<evidence type="ECO:0000313" key="2">
    <source>
        <dbReference type="Proteomes" id="UP001458880"/>
    </source>
</evidence>
<dbReference type="SUPFAM" id="SSF56672">
    <property type="entry name" value="DNA/RNA polymerases"/>
    <property type="match status" value="1"/>
</dbReference>
<keyword evidence="2" id="KW-1185">Reference proteome</keyword>
<organism evidence="1 2">
    <name type="scientific">Popillia japonica</name>
    <name type="common">Japanese beetle</name>
    <dbReference type="NCBI Taxonomy" id="7064"/>
    <lineage>
        <taxon>Eukaryota</taxon>
        <taxon>Metazoa</taxon>
        <taxon>Ecdysozoa</taxon>
        <taxon>Arthropoda</taxon>
        <taxon>Hexapoda</taxon>
        <taxon>Insecta</taxon>
        <taxon>Pterygota</taxon>
        <taxon>Neoptera</taxon>
        <taxon>Endopterygota</taxon>
        <taxon>Coleoptera</taxon>
        <taxon>Polyphaga</taxon>
        <taxon>Scarabaeiformia</taxon>
        <taxon>Scarabaeidae</taxon>
        <taxon>Rutelinae</taxon>
        <taxon>Popillia</taxon>
    </lineage>
</organism>
<accession>A0AAW1HHN3</accession>
<dbReference type="InterPro" id="IPR043128">
    <property type="entry name" value="Rev_trsase/Diguanyl_cyclase"/>
</dbReference>
<proteinExistence type="predicted"/>
<dbReference type="PANTHER" id="PTHR24559">
    <property type="entry name" value="TRANSPOSON TY3-I GAG-POL POLYPROTEIN"/>
    <property type="match status" value="1"/>
</dbReference>
<dbReference type="Gene3D" id="3.10.10.10">
    <property type="entry name" value="HIV Type 1 Reverse Transcriptase, subunit A, domain 1"/>
    <property type="match status" value="1"/>
</dbReference>
<dbReference type="InterPro" id="IPR043502">
    <property type="entry name" value="DNA/RNA_pol_sf"/>
</dbReference>
<protein>
    <submittedName>
        <fullName evidence="1">Uncharacterized protein</fullName>
    </submittedName>
</protein>